<dbReference type="PANTHER" id="PTHR30136">
    <property type="entry name" value="HELIX-TURN-HELIX TRANSCRIPTIONAL REGULATOR, ICLR FAMILY"/>
    <property type="match status" value="1"/>
</dbReference>
<dbReference type="EMBL" id="JAQQXT010000012">
    <property type="protein sequence ID" value="MDC8773522.1"/>
    <property type="molecule type" value="Genomic_DNA"/>
</dbReference>
<dbReference type="Gene3D" id="1.10.10.10">
    <property type="entry name" value="Winged helix-like DNA-binding domain superfamily/Winged helix DNA-binding domain"/>
    <property type="match status" value="1"/>
</dbReference>
<dbReference type="RefSeq" id="WP_273601674.1">
    <property type="nucleotide sequence ID" value="NZ_JAQQXT010000012.1"/>
</dbReference>
<feature type="domain" description="IclR-ED" evidence="5">
    <location>
        <begin position="79"/>
        <end position="257"/>
    </location>
</feature>
<evidence type="ECO:0000256" key="1">
    <source>
        <dbReference type="ARBA" id="ARBA00023015"/>
    </source>
</evidence>
<evidence type="ECO:0000313" key="6">
    <source>
        <dbReference type="EMBL" id="MDC8773522.1"/>
    </source>
</evidence>
<protein>
    <submittedName>
        <fullName evidence="6">IclR family transcriptional regulator</fullName>
    </submittedName>
</protein>
<evidence type="ECO:0000256" key="2">
    <source>
        <dbReference type="ARBA" id="ARBA00023125"/>
    </source>
</evidence>
<sequence>MDTADRAAGEAQRYTAPALEKGLDILELVATEVAPITAAEIVRKLGRSHGELFRMIQVLEFRGFLERSLDSDGYRLTDKLFALGMSQPRIKGLVEAALPKMRELAEATGQSCHLVVHSEGQIVVVAGMDSNEEIGFSVRVGHRRDMTETVSGSVLYAFQAEQLRKRWDILLENQLQAPGRDEFERRVLKAQKNGYGMAKSGFSPGITDISAPIWRGECAAAALAIPFFESTRMRRTLDEVIVLLKACSADISKQLVASDASA</sequence>
<dbReference type="InterPro" id="IPR036388">
    <property type="entry name" value="WH-like_DNA-bd_sf"/>
</dbReference>
<keyword evidence="2" id="KW-0238">DNA-binding</keyword>
<reference evidence="6 7" key="1">
    <citation type="submission" date="2022-10" db="EMBL/GenBank/DDBJ databases">
        <title>Paucibacter sp. hw1 Genome sequencing.</title>
        <authorList>
            <person name="Park S."/>
        </authorList>
    </citation>
    <scope>NUCLEOTIDE SEQUENCE [LARGE SCALE GENOMIC DNA]</scope>
    <source>
        <strain evidence="7">hw1</strain>
    </source>
</reference>
<evidence type="ECO:0000256" key="3">
    <source>
        <dbReference type="ARBA" id="ARBA00023163"/>
    </source>
</evidence>
<evidence type="ECO:0000259" key="5">
    <source>
        <dbReference type="PROSITE" id="PS51078"/>
    </source>
</evidence>
<name>A0ABT5KJF5_9BURK</name>
<comment type="caution">
    <text evidence="6">The sequence shown here is derived from an EMBL/GenBank/DDBJ whole genome shotgun (WGS) entry which is preliminary data.</text>
</comment>
<dbReference type="Proteomes" id="UP001221189">
    <property type="component" value="Unassembled WGS sequence"/>
</dbReference>
<keyword evidence="7" id="KW-1185">Reference proteome</keyword>
<gene>
    <name evidence="6" type="ORF">PRZ03_18240</name>
</gene>
<dbReference type="InterPro" id="IPR029016">
    <property type="entry name" value="GAF-like_dom_sf"/>
</dbReference>
<accession>A0ABT5KJF5</accession>
<dbReference type="Pfam" id="PF09339">
    <property type="entry name" value="HTH_IclR"/>
    <property type="match status" value="1"/>
</dbReference>
<feature type="domain" description="HTH iclR-type" evidence="4">
    <location>
        <begin position="16"/>
        <end position="78"/>
    </location>
</feature>
<dbReference type="PROSITE" id="PS51077">
    <property type="entry name" value="HTH_ICLR"/>
    <property type="match status" value="1"/>
</dbReference>
<keyword evidence="3" id="KW-0804">Transcription</keyword>
<dbReference type="InterPro" id="IPR036390">
    <property type="entry name" value="WH_DNA-bd_sf"/>
</dbReference>
<dbReference type="PROSITE" id="PS51078">
    <property type="entry name" value="ICLR_ED"/>
    <property type="match status" value="1"/>
</dbReference>
<dbReference type="SMART" id="SM00346">
    <property type="entry name" value="HTH_ICLR"/>
    <property type="match status" value="1"/>
</dbReference>
<dbReference type="InterPro" id="IPR005471">
    <property type="entry name" value="Tscrpt_reg_IclR_N"/>
</dbReference>
<evidence type="ECO:0000313" key="7">
    <source>
        <dbReference type="Proteomes" id="UP001221189"/>
    </source>
</evidence>
<proteinExistence type="predicted"/>
<dbReference type="Gene3D" id="3.30.450.40">
    <property type="match status" value="1"/>
</dbReference>
<evidence type="ECO:0000259" key="4">
    <source>
        <dbReference type="PROSITE" id="PS51077"/>
    </source>
</evidence>
<dbReference type="Pfam" id="PF01614">
    <property type="entry name" value="IclR_C"/>
    <property type="match status" value="1"/>
</dbReference>
<dbReference type="SUPFAM" id="SSF55781">
    <property type="entry name" value="GAF domain-like"/>
    <property type="match status" value="1"/>
</dbReference>
<dbReference type="SUPFAM" id="SSF46785">
    <property type="entry name" value="Winged helix' DNA-binding domain"/>
    <property type="match status" value="1"/>
</dbReference>
<dbReference type="InterPro" id="IPR014757">
    <property type="entry name" value="Tscrpt_reg_IclR_C"/>
</dbReference>
<dbReference type="PANTHER" id="PTHR30136:SF7">
    <property type="entry name" value="HTH-TYPE TRANSCRIPTIONAL REGULATOR KDGR-RELATED"/>
    <property type="match status" value="1"/>
</dbReference>
<keyword evidence="1" id="KW-0805">Transcription regulation</keyword>
<organism evidence="6 7">
    <name type="scientific">Roseateles albus</name>
    <dbReference type="NCBI Taxonomy" id="2987525"/>
    <lineage>
        <taxon>Bacteria</taxon>
        <taxon>Pseudomonadati</taxon>
        <taxon>Pseudomonadota</taxon>
        <taxon>Betaproteobacteria</taxon>
        <taxon>Burkholderiales</taxon>
        <taxon>Sphaerotilaceae</taxon>
        <taxon>Roseateles</taxon>
    </lineage>
</organism>
<dbReference type="InterPro" id="IPR050707">
    <property type="entry name" value="HTH_MetabolicPath_Reg"/>
</dbReference>